<evidence type="ECO:0000256" key="7">
    <source>
        <dbReference type="SAM" id="Phobius"/>
    </source>
</evidence>
<evidence type="ECO:0000256" key="4">
    <source>
        <dbReference type="ARBA" id="ARBA00022989"/>
    </source>
</evidence>
<gene>
    <name evidence="8" type="ORF">TSIB3V08_LOCUS1975</name>
</gene>
<evidence type="ECO:0000313" key="8">
    <source>
        <dbReference type="EMBL" id="CAD7257718.1"/>
    </source>
</evidence>
<dbReference type="InterPro" id="IPR051951">
    <property type="entry name" value="UNC-93_regulatory"/>
</dbReference>
<protein>
    <recommendedName>
        <fullName evidence="9">UNC93-like protein</fullName>
    </recommendedName>
</protein>
<feature type="compositionally biased region" description="Basic and acidic residues" evidence="6">
    <location>
        <begin position="41"/>
        <end position="51"/>
    </location>
</feature>
<feature type="region of interest" description="Disordered" evidence="6">
    <location>
        <begin position="1"/>
        <end position="60"/>
    </location>
</feature>
<keyword evidence="5 7" id="KW-0472">Membrane</keyword>
<evidence type="ECO:0008006" key="9">
    <source>
        <dbReference type="Google" id="ProtNLM"/>
    </source>
</evidence>
<feature type="transmembrane region" description="Helical" evidence="7">
    <location>
        <begin position="579"/>
        <end position="599"/>
    </location>
</feature>
<dbReference type="GO" id="GO:0005886">
    <property type="term" value="C:plasma membrane"/>
    <property type="evidence" value="ECO:0007669"/>
    <property type="project" value="TreeGrafter"/>
</dbReference>
<proteinExistence type="inferred from homology"/>
<evidence type="ECO:0000256" key="1">
    <source>
        <dbReference type="ARBA" id="ARBA00004141"/>
    </source>
</evidence>
<feature type="transmembrane region" description="Helical" evidence="7">
    <location>
        <begin position="271"/>
        <end position="292"/>
    </location>
</feature>
<comment type="similarity">
    <text evidence="2">Belongs to the unc-93 family.</text>
</comment>
<accession>A0A7R9ANN1</accession>
<feature type="transmembrane region" description="Helical" evidence="7">
    <location>
        <begin position="527"/>
        <end position="547"/>
    </location>
</feature>
<dbReference type="InterPro" id="IPR010291">
    <property type="entry name" value="Ion_channel_UNC-93"/>
</dbReference>
<dbReference type="PANTHER" id="PTHR19444:SF13">
    <property type="entry name" value="PROTEIN UNC-93 HOMOLOG A"/>
    <property type="match status" value="1"/>
</dbReference>
<sequence>MAEKQVYYENKAFQEDSLEEEREDDKETLRDLKNAAILPDDGGKVDAVQESKRHRRRRSVSISKLGSIEIPRQNKLVEDVQAKGESIPDERVGDPTSRHYKQKDADADKDGVEENALTFELANKIISNSFVYLSEGDDKTSRLVDDEDSDSGDMIDDSIFDDISLGGNTLRSSRGGVHAKIAIVAGGNGPEEAPGRTTPPPDKLFYGDRIWKVYDGQNGGRFQGLGTVERVTVEDGCTLMRHVAVLSVICAVIFLSVCGCVSVQGYVVPDAATNIATFGALYGAIVFSNLFLTAVSIKWLGCKVAVVVFPALYVPYAIAQFFPALSTLVPTATLVGLASAPFWVARGVYLSRLARLYARVTDSPPQIASMHVFSAFFSLFSLWQVVESLVTTSVLPFAEVTDATITEDGGCGVEACPQDLKIDTSHLVWYVTSDTNILSGVYLGLILLALLLGLFCIKNLEIYDDQRKQEESSWGILLVSTIKHLQEGNQLLLMPIMLWFGVNRVYVVEEYLQTYVSCTSGVEHIGYITVCYGIASSVAALLCWMLAAVIRRAVMIVVATLANLAVLATLLLWEPEFANLIVLCGVMVISGLANGTWAVNINALCGSMFPGDEVSAYSHLMMWESLGYLVAAVFSARLCTDVKLYISLALLIVGSVTYSFVEWGQRGRRRSVEKLTEL</sequence>
<evidence type="ECO:0000256" key="6">
    <source>
        <dbReference type="SAM" id="MobiDB-lite"/>
    </source>
</evidence>
<dbReference type="GO" id="GO:0006937">
    <property type="term" value="P:regulation of muscle contraction"/>
    <property type="evidence" value="ECO:0007669"/>
    <property type="project" value="TreeGrafter"/>
</dbReference>
<feature type="transmembrane region" description="Helical" evidence="7">
    <location>
        <begin position="328"/>
        <end position="346"/>
    </location>
</feature>
<evidence type="ECO:0000256" key="2">
    <source>
        <dbReference type="ARBA" id="ARBA00009172"/>
    </source>
</evidence>
<feature type="transmembrane region" description="Helical" evidence="7">
    <location>
        <begin position="367"/>
        <end position="386"/>
    </location>
</feature>
<evidence type="ECO:0000256" key="3">
    <source>
        <dbReference type="ARBA" id="ARBA00022692"/>
    </source>
</evidence>
<dbReference type="GO" id="GO:0055120">
    <property type="term" value="C:striated muscle dense body"/>
    <property type="evidence" value="ECO:0007669"/>
    <property type="project" value="TreeGrafter"/>
</dbReference>
<dbReference type="AlphaFoldDB" id="A0A7R9ANN1"/>
<dbReference type="InterPro" id="IPR036259">
    <property type="entry name" value="MFS_trans_sf"/>
</dbReference>
<feature type="region of interest" description="Disordered" evidence="6">
    <location>
        <begin position="79"/>
        <end position="109"/>
    </location>
</feature>
<comment type="subcellular location">
    <subcellularLocation>
        <location evidence="1">Membrane</location>
        <topology evidence="1">Multi-pass membrane protein</topology>
    </subcellularLocation>
</comment>
<keyword evidence="4 7" id="KW-1133">Transmembrane helix</keyword>
<dbReference type="Gene3D" id="1.20.1250.20">
    <property type="entry name" value="MFS general substrate transporter like domains"/>
    <property type="match status" value="1"/>
</dbReference>
<evidence type="ECO:0000256" key="5">
    <source>
        <dbReference type="ARBA" id="ARBA00023136"/>
    </source>
</evidence>
<keyword evidence="3 7" id="KW-0812">Transmembrane</keyword>
<dbReference type="GO" id="GO:0043266">
    <property type="term" value="P:regulation of potassium ion transport"/>
    <property type="evidence" value="ECO:0007669"/>
    <property type="project" value="TreeGrafter"/>
</dbReference>
<feature type="transmembrane region" description="Helical" evidence="7">
    <location>
        <begin position="243"/>
        <end position="265"/>
    </location>
</feature>
<dbReference type="EMBL" id="OC000574">
    <property type="protein sequence ID" value="CAD7257718.1"/>
    <property type="molecule type" value="Genomic_DNA"/>
</dbReference>
<dbReference type="GO" id="GO:0015459">
    <property type="term" value="F:potassium channel regulator activity"/>
    <property type="evidence" value="ECO:0007669"/>
    <property type="project" value="TreeGrafter"/>
</dbReference>
<dbReference type="PANTHER" id="PTHR19444">
    <property type="entry name" value="UNC-93 RELATED"/>
    <property type="match status" value="1"/>
</dbReference>
<dbReference type="SUPFAM" id="SSF103473">
    <property type="entry name" value="MFS general substrate transporter"/>
    <property type="match status" value="1"/>
</dbReference>
<feature type="transmembrane region" description="Helical" evidence="7">
    <location>
        <begin position="437"/>
        <end position="457"/>
    </location>
</feature>
<feature type="transmembrane region" description="Helical" evidence="7">
    <location>
        <begin position="304"/>
        <end position="322"/>
    </location>
</feature>
<feature type="transmembrane region" description="Helical" evidence="7">
    <location>
        <begin position="644"/>
        <end position="661"/>
    </location>
</feature>
<feature type="transmembrane region" description="Helical" evidence="7">
    <location>
        <begin position="554"/>
        <end position="573"/>
    </location>
</feature>
<name>A0A7R9ANN1_TIMSH</name>
<organism evidence="8">
    <name type="scientific">Timema shepardi</name>
    <name type="common">Walking stick</name>
    <dbReference type="NCBI Taxonomy" id="629360"/>
    <lineage>
        <taxon>Eukaryota</taxon>
        <taxon>Metazoa</taxon>
        <taxon>Ecdysozoa</taxon>
        <taxon>Arthropoda</taxon>
        <taxon>Hexapoda</taxon>
        <taxon>Insecta</taxon>
        <taxon>Pterygota</taxon>
        <taxon>Neoptera</taxon>
        <taxon>Polyneoptera</taxon>
        <taxon>Phasmatodea</taxon>
        <taxon>Timematodea</taxon>
        <taxon>Timematoidea</taxon>
        <taxon>Timematidae</taxon>
        <taxon>Timema</taxon>
    </lineage>
</organism>
<dbReference type="Pfam" id="PF05978">
    <property type="entry name" value="UNC-93"/>
    <property type="match status" value="1"/>
</dbReference>
<reference evidence="8" key="1">
    <citation type="submission" date="2020-11" db="EMBL/GenBank/DDBJ databases">
        <authorList>
            <person name="Tran Van P."/>
        </authorList>
    </citation>
    <scope>NUCLEOTIDE SEQUENCE</scope>
</reference>